<name>A0A0C2Z2Z8_9AGAM</name>
<protein>
    <submittedName>
        <fullName evidence="2">Uncharacterized protein</fullName>
    </submittedName>
</protein>
<dbReference type="EMBL" id="KN822119">
    <property type="protein sequence ID" value="KIM56283.1"/>
    <property type="molecule type" value="Genomic_DNA"/>
</dbReference>
<dbReference type="InParanoid" id="A0A0C2Z2Z8"/>
<evidence type="ECO:0000313" key="3">
    <source>
        <dbReference type="Proteomes" id="UP000053989"/>
    </source>
</evidence>
<feature type="compositionally biased region" description="Polar residues" evidence="1">
    <location>
        <begin position="21"/>
        <end position="35"/>
    </location>
</feature>
<keyword evidence="3" id="KW-1185">Reference proteome</keyword>
<feature type="region of interest" description="Disordered" evidence="1">
    <location>
        <begin position="73"/>
        <end position="110"/>
    </location>
</feature>
<evidence type="ECO:0000256" key="1">
    <source>
        <dbReference type="SAM" id="MobiDB-lite"/>
    </source>
</evidence>
<organism evidence="2 3">
    <name type="scientific">Scleroderma citrinum Foug A</name>
    <dbReference type="NCBI Taxonomy" id="1036808"/>
    <lineage>
        <taxon>Eukaryota</taxon>
        <taxon>Fungi</taxon>
        <taxon>Dikarya</taxon>
        <taxon>Basidiomycota</taxon>
        <taxon>Agaricomycotina</taxon>
        <taxon>Agaricomycetes</taxon>
        <taxon>Agaricomycetidae</taxon>
        <taxon>Boletales</taxon>
        <taxon>Sclerodermatineae</taxon>
        <taxon>Sclerodermataceae</taxon>
        <taxon>Scleroderma</taxon>
    </lineage>
</organism>
<dbReference type="Proteomes" id="UP000053989">
    <property type="component" value="Unassembled WGS sequence"/>
</dbReference>
<gene>
    <name evidence="2" type="ORF">SCLCIDRAFT_1220434</name>
</gene>
<sequence length="180" mass="18619">MAKKNRKSTPKASGGDARLPRSSTPTAEDSASTKGKATPKRSGYSIRNFLSGSLMGKRLPSASSHQLTAVAPEIAVDTPPQDSTHGADAGDAAVQKDKGQPSVPPAVLDDDKHTQTILQDAQKKLSNINSIPGPAGTGVNAIGHGNIAMTNFDSICATYLQPLKTFNTVVNGIANASFIP</sequence>
<accession>A0A0C2Z2Z8</accession>
<reference evidence="2 3" key="1">
    <citation type="submission" date="2014-04" db="EMBL/GenBank/DDBJ databases">
        <authorList>
            <consortium name="DOE Joint Genome Institute"/>
            <person name="Kuo A."/>
            <person name="Kohler A."/>
            <person name="Nagy L.G."/>
            <person name="Floudas D."/>
            <person name="Copeland A."/>
            <person name="Barry K.W."/>
            <person name="Cichocki N."/>
            <person name="Veneault-Fourrey C."/>
            <person name="LaButti K."/>
            <person name="Lindquist E.A."/>
            <person name="Lipzen A."/>
            <person name="Lundell T."/>
            <person name="Morin E."/>
            <person name="Murat C."/>
            <person name="Sun H."/>
            <person name="Tunlid A."/>
            <person name="Henrissat B."/>
            <person name="Grigoriev I.V."/>
            <person name="Hibbett D.S."/>
            <person name="Martin F."/>
            <person name="Nordberg H.P."/>
            <person name="Cantor M.N."/>
            <person name="Hua S.X."/>
        </authorList>
    </citation>
    <scope>NUCLEOTIDE SEQUENCE [LARGE SCALE GENOMIC DNA]</scope>
    <source>
        <strain evidence="2 3">Foug A</strain>
    </source>
</reference>
<dbReference type="AlphaFoldDB" id="A0A0C2Z2Z8"/>
<evidence type="ECO:0000313" key="2">
    <source>
        <dbReference type="EMBL" id="KIM56283.1"/>
    </source>
</evidence>
<feature type="region of interest" description="Disordered" evidence="1">
    <location>
        <begin position="1"/>
        <end position="45"/>
    </location>
</feature>
<proteinExistence type="predicted"/>
<reference evidence="3" key="2">
    <citation type="submission" date="2015-01" db="EMBL/GenBank/DDBJ databases">
        <title>Evolutionary Origins and Diversification of the Mycorrhizal Mutualists.</title>
        <authorList>
            <consortium name="DOE Joint Genome Institute"/>
            <consortium name="Mycorrhizal Genomics Consortium"/>
            <person name="Kohler A."/>
            <person name="Kuo A."/>
            <person name="Nagy L.G."/>
            <person name="Floudas D."/>
            <person name="Copeland A."/>
            <person name="Barry K.W."/>
            <person name="Cichocki N."/>
            <person name="Veneault-Fourrey C."/>
            <person name="LaButti K."/>
            <person name="Lindquist E.A."/>
            <person name="Lipzen A."/>
            <person name="Lundell T."/>
            <person name="Morin E."/>
            <person name="Murat C."/>
            <person name="Riley R."/>
            <person name="Ohm R."/>
            <person name="Sun H."/>
            <person name="Tunlid A."/>
            <person name="Henrissat B."/>
            <person name="Grigoriev I.V."/>
            <person name="Hibbett D.S."/>
            <person name="Martin F."/>
        </authorList>
    </citation>
    <scope>NUCLEOTIDE SEQUENCE [LARGE SCALE GENOMIC DNA]</scope>
    <source>
        <strain evidence="3">Foug A</strain>
    </source>
</reference>
<dbReference type="HOGENOM" id="CLU_1497087_0_0_1"/>